<gene>
    <name evidence="2" type="ORF">PCOR1329_LOCUS64946</name>
</gene>
<evidence type="ECO:0000313" key="2">
    <source>
        <dbReference type="EMBL" id="CAK0882426.1"/>
    </source>
</evidence>
<feature type="compositionally biased region" description="Low complexity" evidence="1">
    <location>
        <begin position="75"/>
        <end position="84"/>
    </location>
</feature>
<organism evidence="2 3">
    <name type="scientific">Prorocentrum cordatum</name>
    <dbReference type="NCBI Taxonomy" id="2364126"/>
    <lineage>
        <taxon>Eukaryota</taxon>
        <taxon>Sar</taxon>
        <taxon>Alveolata</taxon>
        <taxon>Dinophyceae</taxon>
        <taxon>Prorocentrales</taxon>
        <taxon>Prorocentraceae</taxon>
        <taxon>Prorocentrum</taxon>
    </lineage>
</organism>
<name>A0ABN9WBA7_9DINO</name>
<feature type="region of interest" description="Disordered" evidence="1">
    <location>
        <begin position="254"/>
        <end position="273"/>
    </location>
</feature>
<evidence type="ECO:0000313" key="3">
    <source>
        <dbReference type="Proteomes" id="UP001189429"/>
    </source>
</evidence>
<evidence type="ECO:0000256" key="1">
    <source>
        <dbReference type="SAM" id="MobiDB-lite"/>
    </source>
</evidence>
<dbReference type="EMBL" id="CAUYUJ010018294">
    <property type="protein sequence ID" value="CAK0882426.1"/>
    <property type="molecule type" value="Genomic_DNA"/>
</dbReference>
<feature type="region of interest" description="Disordered" evidence="1">
    <location>
        <begin position="53"/>
        <end position="84"/>
    </location>
</feature>
<comment type="caution">
    <text evidence="2">The sequence shown here is derived from an EMBL/GenBank/DDBJ whole genome shotgun (WGS) entry which is preliminary data.</text>
</comment>
<sequence>MPPSTCCPPGIEAGPHPTAPPGPRRQRMQHHVVGFPRARGIVGRLHRELLGRHLQSSTSPPSPLEAWGPPQALGRRSAPSWAAPPRAAREHLALQVLGLPWATLARTPAPRLHRQTGGNGMLLPWRGSHGHALLHLGQPRLQLDVVAALLLRQPLFARELTLQRCHPPLLGCEVRLQLGDGLARPLALAGQPPELGTHRLVSTLLCYPLSPIRLDGIQQTLRDVSRPSASDRGTNCASSLAIFALRFQSEASSPSLSTSTVSGGFPGPDGSLSRRSDSRIFSSMASPAWVGVCGAFSSSSSAASWPLLVLCPLASSLVVWPSGPRAAPMTIRRRVVRGLVVSSGAGSMSRPSSAL</sequence>
<reference evidence="2" key="1">
    <citation type="submission" date="2023-10" db="EMBL/GenBank/DDBJ databases">
        <authorList>
            <person name="Chen Y."/>
            <person name="Shah S."/>
            <person name="Dougan E. K."/>
            <person name="Thang M."/>
            <person name="Chan C."/>
        </authorList>
    </citation>
    <scope>NUCLEOTIDE SEQUENCE [LARGE SCALE GENOMIC DNA]</scope>
</reference>
<accession>A0ABN9WBA7</accession>
<feature type="region of interest" description="Disordered" evidence="1">
    <location>
        <begin position="1"/>
        <end position="29"/>
    </location>
</feature>
<protein>
    <submittedName>
        <fullName evidence="2">Uncharacterized protein</fullName>
    </submittedName>
</protein>
<keyword evidence="3" id="KW-1185">Reference proteome</keyword>
<proteinExistence type="predicted"/>
<dbReference type="Proteomes" id="UP001189429">
    <property type="component" value="Unassembled WGS sequence"/>
</dbReference>